<dbReference type="Gene3D" id="3.40.50.620">
    <property type="entry name" value="HUPs"/>
    <property type="match status" value="1"/>
</dbReference>
<dbReference type="Pfam" id="PF01171">
    <property type="entry name" value="ATP_bind_3"/>
    <property type="match status" value="1"/>
</dbReference>
<protein>
    <recommendedName>
        <fullName evidence="6">tRNA(Ile)-lysidine synthase</fullName>
        <ecNumber evidence="6">6.3.4.19</ecNumber>
    </recommendedName>
    <alternativeName>
        <fullName evidence="6">tRNA(Ile)-2-lysyl-cytidine synthase</fullName>
    </alternativeName>
    <alternativeName>
        <fullName evidence="6">tRNA(Ile)-lysidine synthetase</fullName>
    </alternativeName>
</protein>
<reference evidence="8 9" key="1">
    <citation type="submission" date="2019-02" db="EMBL/GenBank/DDBJ databases">
        <title>Siculibacillus lacustris gen. nov., sp. nov., a new rosette-forming bacterium isolated from a freshwater crater lake (Lake St. Ana, Romania).</title>
        <authorList>
            <person name="Felfoldi T."/>
            <person name="Marton Z."/>
            <person name="Szabo A."/>
            <person name="Mentes A."/>
            <person name="Boka K."/>
            <person name="Marialigeti K."/>
            <person name="Mathe I."/>
            <person name="Koncz M."/>
            <person name="Schumann P."/>
            <person name="Toth E."/>
        </authorList>
    </citation>
    <scope>NUCLEOTIDE SEQUENCE [LARGE SCALE GENOMIC DNA]</scope>
    <source>
        <strain evidence="8 9">SA-279</strain>
    </source>
</reference>
<comment type="caution">
    <text evidence="8">The sequence shown here is derived from an EMBL/GenBank/DDBJ whole genome shotgun (WGS) entry which is preliminary data.</text>
</comment>
<evidence type="ECO:0000256" key="3">
    <source>
        <dbReference type="ARBA" id="ARBA00022741"/>
    </source>
</evidence>
<dbReference type="GO" id="GO:0005737">
    <property type="term" value="C:cytoplasm"/>
    <property type="evidence" value="ECO:0007669"/>
    <property type="project" value="UniProtKB-SubCell"/>
</dbReference>
<evidence type="ECO:0000256" key="2">
    <source>
        <dbReference type="ARBA" id="ARBA00022694"/>
    </source>
</evidence>
<proteinExistence type="inferred from homology"/>
<keyword evidence="3 6" id="KW-0547">Nucleotide-binding</keyword>
<dbReference type="AlphaFoldDB" id="A0A4Q9VMP0"/>
<feature type="binding site" evidence="6">
    <location>
        <begin position="40"/>
        <end position="45"/>
    </location>
    <ligand>
        <name>ATP</name>
        <dbReference type="ChEBI" id="CHEBI:30616"/>
    </ligand>
</feature>
<evidence type="ECO:0000256" key="1">
    <source>
        <dbReference type="ARBA" id="ARBA00022598"/>
    </source>
</evidence>
<dbReference type="Proteomes" id="UP000292781">
    <property type="component" value="Unassembled WGS sequence"/>
</dbReference>
<comment type="subcellular location">
    <subcellularLocation>
        <location evidence="6">Cytoplasm</location>
    </subcellularLocation>
</comment>
<dbReference type="EC" id="6.3.4.19" evidence="6"/>
<keyword evidence="2 6" id="KW-0819">tRNA processing</keyword>
<evidence type="ECO:0000256" key="4">
    <source>
        <dbReference type="ARBA" id="ARBA00022840"/>
    </source>
</evidence>
<dbReference type="GO" id="GO:0032267">
    <property type="term" value="F:tRNA(Ile)-lysidine synthase activity"/>
    <property type="evidence" value="ECO:0007669"/>
    <property type="project" value="UniProtKB-EC"/>
</dbReference>
<dbReference type="SUPFAM" id="SSF52402">
    <property type="entry name" value="Adenine nucleotide alpha hydrolases-like"/>
    <property type="match status" value="1"/>
</dbReference>
<keyword evidence="6" id="KW-0963">Cytoplasm</keyword>
<dbReference type="PANTHER" id="PTHR43033:SF1">
    <property type="entry name" value="TRNA(ILE)-LYSIDINE SYNTHASE-RELATED"/>
    <property type="match status" value="1"/>
</dbReference>
<keyword evidence="1 6" id="KW-0436">Ligase</keyword>
<comment type="domain">
    <text evidence="6">The N-terminal region contains the highly conserved SGGXDS motif, predicted to be a P-loop motif involved in ATP binding.</text>
</comment>
<dbReference type="CDD" id="cd01992">
    <property type="entry name" value="TilS_N"/>
    <property type="match status" value="1"/>
</dbReference>
<gene>
    <name evidence="6 8" type="primary">tilS</name>
    <name evidence="8" type="ORF">EYW49_15115</name>
</gene>
<keyword evidence="9" id="KW-1185">Reference proteome</keyword>
<dbReference type="OrthoDB" id="9807403at2"/>
<dbReference type="InterPro" id="IPR011063">
    <property type="entry name" value="TilS/TtcA_N"/>
</dbReference>
<sequence>MAPRPRRPVSSADDAPVSDREAAQLFAPLRDRAGVALGVSGGADSSALLHLWARARTVDPALPPAMVLSVDHRLRAESATEAAIVAARAAALGLPHQTLAWTGPKPAGDLQASARRARRALMRDALEARGWDTLVLAHHADDQAETFLARLARGSGVVGLAAMAPLHRAEGMWIARPFLALPKRRLTATLTAAGIDWIEDPSNADRRFDRARWRAAMPDLAALGLTRERLVATARAMARAAVALDGLGEALTATAEVVHPAGWTTLDAATWAAAPEEIRLRCLSRAIARVGGGDYGPRLDDVERLDAALIGARAGGSALVRTLGGVRIELRRGLVWLAPEEGRVAAPIELRPGASAWWAGRRLRLAWEAPGMVTVGLLGEAGRGRLDSAAWGRASAPSGVRPSAKVIAAATALSVDGRLVAVPGLGWRAPDAVHDWSGALFGADCAADR</sequence>
<dbReference type="PANTHER" id="PTHR43033">
    <property type="entry name" value="TRNA(ILE)-LYSIDINE SYNTHASE-RELATED"/>
    <property type="match status" value="1"/>
</dbReference>
<name>A0A4Q9VMP0_9HYPH</name>
<accession>A0A4Q9VMP0</accession>
<evidence type="ECO:0000313" key="8">
    <source>
        <dbReference type="EMBL" id="TBW35944.1"/>
    </source>
</evidence>
<dbReference type="GO" id="GO:0005524">
    <property type="term" value="F:ATP binding"/>
    <property type="evidence" value="ECO:0007669"/>
    <property type="project" value="UniProtKB-UniRule"/>
</dbReference>
<dbReference type="EMBL" id="SJFN01000023">
    <property type="protein sequence ID" value="TBW35944.1"/>
    <property type="molecule type" value="Genomic_DNA"/>
</dbReference>
<comment type="similarity">
    <text evidence="6">Belongs to the tRNA(Ile)-lysidine synthase family.</text>
</comment>
<comment type="catalytic activity">
    <reaction evidence="5 6">
        <text>cytidine(34) in tRNA(Ile2) + L-lysine + ATP = lysidine(34) in tRNA(Ile2) + AMP + diphosphate + H(+)</text>
        <dbReference type="Rhea" id="RHEA:43744"/>
        <dbReference type="Rhea" id="RHEA-COMP:10625"/>
        <dbReference type="Rhea" id="RHEA-COMP:10670"/>
        <dbReference type="ChEBI" id="CHEBI:15378"/>
        <dbReference type="ChEBI" id="CHEBI:30616"/>
        <dbReference type="ChEBI" id="CHEBI:32551"/>
        <dbReference type="ChEBI" id="CHEBI:33019"/>
        <dbReference type="ChEBI" id="CHEBI:82748"/>
        <dbReference type="ChEBI" id="CHEBI:83665"/>
        <dbReference type="ChEBI" id="CHEBI:456215"/>
        <dbReference type="EC" id="6.3.4.19"/>
    </reaction>
</comment>
<evidence type="ECO:0000256" key="5">
    <source>
        <dbReference type="ARBA" id="ARBA00048539"/>
    </source>
</evidence>
<keyword evidence="4 6" id="KW-0067">ATP-binding</keyword>
<comment type="function">
    <text evidence="6">Ligates lysine onto the cytidine present at position 34 of the AUA codon-specific tRNA(Ile) that contains the anticodon CAU, in an ATP-dependent manner. Cytidine is converted to lysidine, thus changing the amino acid specificity of the tRNA from methionine to isoleucine.</text>
</comment>
<dbReference type="HAMAP" id="MF_01161">
    <property type="entry name" value="tRNA_Ile_lys_synt"/>
    <property type="match status" value="1"/>
</dbReference>
<dbReference type="NCBIfam" id="TIGR02432">
    <property type="entry name" value="lysidine_TilS_N"/>
    <property type="match status" value="1"/>
</dbReference>
<dbReference type="InterPro" id="IPR012795">
    <property type="entry name" value="tRNA_Ile_lys_synt_N"/>
</dbReference>
<dbReference type="GO" id="GO:0006400">
    <property type="term" value="P:tRNA modification"/>
    <property type="evidence" value="ECO:0007669"/>
    <property type="project" value="UniProtKB-UniRule"/>
</dbReference>
<feature type="domain" description="tRNA(Ile)-lysidine/2-thiocytidine synthase N-terminal" evidence="7">
    <location>
        <begin position="35"/>
        <end position="215"/>
    </location>
</feature>
<evidence type="ECO:0000256" key="6">
    <source>
        <dbReference type="HAMAP-Rule" id="MF_01161"/>
    </source>
</evidence>
<evidence type="ECO:0000259" key="7">
    <source>
        <dbReference type="Pfam" id="PF01171"/>
    </source>
</evidence>
<dbReference type="InterPro" id="IPR012094">
    <property type="entry name" value="tRNA_Ile_lys_synt"/>
</dbReference>
<dbReference type="InterPro" id="IPR014729">
    <property type="entry name" value="Rossmann-like_a/b/a_fold"/>
</dbReference>
<evidence type="ECO:0000313" key="9">
    <source>
        <dbReference type="Proteomes" id="UP000292781"/>
    </source>
</evidence>
<organism evidence="8 9">
    <name type="scientific">Siculibacillus lacustris</name>
    <dbReference type="NCBI Taxonomy" id="1549641"/>
    <lineage>
        <taxon>Bacteria</taxon>
        <taxon>Pseudomonadati</taxon>
        <taxon>Pseudomonadota</taxon>
        <taxon>Alphaproteobacteria</taxon>
        <taxon>Hyphomicrobiales</taxon>
        <taxon>Ancalomicrobiaceae</taxon>
        <taxon>Siculibacillus</taxon>
    </lineage>
</organism>